<organism evidence="1 2">
    <name type="scientific">Sulfuriferula multivorans</name>
    <dbReference type="NCBI Taxonomy" id="1559896"/>
    <lineage>
        <taxon>Bacteria</taxon>
        <taxon>Pseudomonadati</taxon>
        <taxon>Pseudomonadota</taxon>
        <taxon>Betaproteobacteria</taxon>
        <taxon>Nitrosomonadales</taxon>
        <taxon>Sulfuricellaceae</taxon>
        <taxon>Sulfuriferula</taxon>
    </lineage>
</organism>
<dbReference type="EMBL" id="BGOW01000026">
    <property type="protein sequence ID" value="GBL46751.1"/>
    <property type="molecule type" value="Genomic_DNA"/>
</dbReference>
<keyword evidence="2" id="KW-1185">Reference proteome</keyword>
<gene>
    <name evidence="1" type="ORF">SFMTTN_2576</name>
</gene>
<dbReference type="Proteomes" id="UP000286806">
    <property type="component" value="Unassembled WGS sequence"/>
</dbReference>
<name>A0A401JGI3_9PROT</name>
<protein>
    <submittedName>
        <fullName evidence="1">Uncharacterized protein</fullName>
    </submittedName>
</protein>
<proteinExistence type="predicted"/>
<reference evidence="1 2" key="1">
    <citation type="journal article" date="2019" name="Front. Microbiol.">
        <title>Genomes of Neutrophilic Sulfur-Oxidizing Chemolithoautotrophs Representing 9 Proteobacterial Species From 8 Genera.</title>
        <authorList>
            <person name="Watanabe T."/>
            <person name="Kojima H."/>
            <person name="Umezawa K."/>
            <person name="Hori C."/>
            <person name="Takasuka T.E."/>
            <person name="Kato Y."/>
            <person name="Fukui M."/>
        </authorList>
    </citation>
    <scope>NUCLEOTIDE SEQUENCE [LARGE SCALE GENOMIC DNA]</scope>
    <source>
        <strain evidence="1 2">TTN</strain>
    </source>
</reference>
<dbReference type="AlphaFoldDB" id="A0A401JGI3"/>
<evidence type="ECO:0000313" key="2">
    <source>
        <dbReference type="Proteomes" id="UP000286806"/>
    </source>
</evidence>
<accession>A0A401JGI3</accession>
<evidence type="ECO:0000313" key="1">
    <source>
        <dbReference type="EMBL" id="GBL46751.1"/>
    </source>
</evidence>
<comment type="caution">
    <text evidence="1">The sequence shown here is derived from an EMBL/GenBank/DDBJ whole genome shotgun (WGS) entry which is preliminary data.</text>
</comment>
<sequence length="195" mass="21605">MRSIHRLWIDLVPFGGVEQDGRMIAWPPDRAMVMNVAGFSEAADAAVEVEIVPGLTVAVASLPSLAVLKLITWLDRWPDNRGKDAQDFFHILSRYAEAGNMDRLYDSEQALMARADFDPDLAGAGLLGREAAQLCLPETASLITQLFSDNKESERFTGHILSEVQMDSDSARAEKVRRYLNLFIASFNEAGFKSV</sequence>